<evidence type="ECO:0000259" key="7">
    <source>
        <dbReference type="PROSITE" id="PS50102"/>
    </source>
</evidence>
<dbReference type="Proteomes" id="UP000184546">
    <property type="component" value="Unassembled WGS sequence"/>
</dbReference>
<evidence type="ECO:0000259" key="8">
    <source>
        <dbReference type="PROSITE" id="PS50103"/>
    </source>
</evidence>
<dbReference type="EMBL" id="KV878985">
    <property type="protein sequence ID" value="OJJ96512.1"/>
    <property type="molecule type" value="Genomic_DNA"/>
</dbReference>
<feature type="compositionally biased region" description="Basic and acidic residues" evidence="6">
    <location>
        <begin position="758"/>
        <end position="768"/>
    </location>
</feature>
<dbReference type="Gene3D" id="1.20.1390.10">
    <property type="entry name" value="PWI domain"/>
    <property type="match status" value="1"/>
</dbReference>
<dbReference type="PROSITE" id="PS50102">
    <property type="entry name" value="RRM"/>
    <property type="match status" value="1"/>
</dbReference>
<evidence type="ECO:0000256" key="1">
    <source>
        <dbReference type="ARBA" id="ARBA00022664"/>
    </source>
</evidence>
<feature type="compositionally biased region" description="Low complexity" evidence="6">
    <location>
        <begin position="82"/>
        <end position="116"/>
    </location>
</feature>
<feature type="compositionally biased region" description="Gly residues" evidence="6">
    <location>
        <begin position="531"/>
        <end position="541"/>
    </location>
</feature>
<feature type="region of interest" description="Disordered" evidence="6">
    <location>
        <begin position="438"/>
        <end position="611"/>
    </location>
</feature>
<feature type="compositionally biased region" description="Basic and acidic residues" evidence="6">
    <location>
        <begin position="438"/>
        <end position="452"/>
    </location>
</feature>
<feature type="domain" description="C3H1-type" evidence="8">
    <location>
        <begin position="269"/>
        <end position="297"/>
    </location>
</feature>
<dbReference type="PROSITE" id="PS50103">
    <property type="entry name" value="ZF_C3H1"/>
    <property type="match status" value="1"/>
</dbReference>
<dbReference type="PANTHER" id="PTHR14398:SF0">
    <property type="entry name" value="ZINC FINGER PROTEIN SWM"/>
    <property type="match status" value="1"/>
</dbReference>
<keyword evidence="1" id="KW-0507">mRNA processing</keyword>
<dbReference type="InterPro" id="IPR036483">
    <property type="entry name" value="PWI_dom_sf"/>
</dbReference>
<dbReference type="GO" id="GO:0008270">
    <property type="term" value="F:zinc ion binding"/>
    <property type="evidence" value="ECO:0007669"/>
    <property type="project" value="UniProtKB-KW"/>
</dbReference>
<dbReference type="AlphaFoldDB" id="A0A1L9WK32"/>
<feature type="compositionally biased region" description="Low complexity" evidence="6">
    <location>
        <begin position="560"/>
        <end position="569"/>
    </location>
</feature>
<gene>
    <name evidence="9" type="ORF">ASPACDRAFT_81213</name>
</gene>
<protein>
    <recommendedName>
        <fullName evidence="11">C3H1-type domain-containing protein</fullName>
    </recommendedName>
</protein>
<feature type="compositionally biased region" description="Acidic residues" evidence="6">
    <location>
        <begin position="769"/>
        <end position="781"/>
    </location>
</feature>
<sequence length="781" mass="84505">MQLTENEAAEVKKWVVRKLEDISDADSDVLADYVLALIRTDAPDEDIRKASVDNLEDFLREHTVKFVDELFATFASKPQPAAAAQSSYAQGQSQDAPAPQNQQQQQQNQQQQQQQQPSAFNPPTGPSKGPFGAQQMGNNFSGQAPGGDNQHNFNRKRTFQEGFQMDVDREEVPQNRNYKTPRRGRGGGRGDWMGGRDGRAGGPGQQQPHTFNPQAPGFVMPPTFPPFDQNDPMAAMMALQSMGFPQMPGMPPMPMPPAGAGQQPGEMVPKSSERCPFYETQGICYLGTTCPYQHDTAGGASKTDEYDPKSSSIVTDYQRRSDGPPMRGGDRGRGRGRGGDRGGFGGRGRRSEFSSAGPNEDTSITTIVVEQIPDDKLDEATVREFFSQYGEIADLSLQPHRRLALITYENHAAAKSAWSSPKVIFDNRFVKVYWHKPKGDRNGDSRPHHHADAGGGDSEGPAFNREEFEKQQEEAQRAHEEKLKKRKETEEAKQALERQRDELLKKQQEERQRLMQKLGGSGAASSSNGDATGGGGASSDGGDGRSPSAQPEHVSEQTKQLRAQLAALEAEAKSLGIDPAAGGGASGPGYRGRGRGGYGRGGFAPRGRGGYDPYYRGGGGYRGRGGMAGRGGVLRLDNRPKRVAVSGVEFNSEKDEALRQFLIGVGEYSSIEPNPDQSDSLIVAFKERYQAEKFMFGPRDIPSVGQVELAWVPNPPISSSSLPQSGGGGGSDANKTGSDEDTLMDTAPIASGVPDQSSGRKDGGHDVDYDVAEMDDSWGVE</sequence>
<feature type="region of interest" description="Disordered" evidence="6">
    <location>
        <begin position="297"/>
        <end position="365"/>
    </location>
</feature>
<evidence type="ECO:0000256" key="5">
    <source>
        <dbReference type="PROSITE-ProRule" id="PRU00723"/>
    </source>
</evidence>
<evidence type="ECO:0000256" key="3">
    <source>
        <dbReference type="ARBA" id="ARBA00043866"/>
    </source>
</evidence>
<feature type="region of interest" description="Disordered" evidence="6">
    <location>
        <begin position="82"/>
        <end position="206"/>
    </location>
</feature>
<dbReference type="SUPFAM" id="SSF54928">
    <property type="entry name" value="RNA-binding domain, RBD"/>
    <property type="match status" value="1"/>
</dbReference>
<dbReference type="GO" id="GO:0005634">
    <property type="term" value="C:nucleus"/>
    <property type="evidence" value="ECO:0007669"/>
    <property type="project" value="TreeGrafter"/>
</dbReference>
<dbReference type="InterPro" id="IPR035979">
    <property type="entry name" value="RBD_domain_sf"/>
</dbReference>
<dbReference type="InterPro" id="IPR002483">
    <property type="entry name" value="PWI_dom"/>
</dbReference>
<dbReference type="OrthoDB" id="443401at2759"/>
<dbReference type="Pfam" id="PF00076">
    <property type="entry name" value="RRM_1"/>
    <property type="match status" value="1"/>
</dbReference>
<feature type="compositionally biased region" description="Polar residues" evidence="6">
    <location>
        <begin position="353"/>
        <end position="365"/>
    </location>
</feature>
<dbReference type="SMART" id="SM00360">
    <property type="entry name" value="RRM"/>
    <property type="match status" value="1"/>
</dbReference>
<feature type="compositionally biased region" description="Gly residues" evidence="6">
    <location>
        <begin position="581"/>
        <end position="611"/>
    </location>
</feature>
<evidence type="ECO:0000313" key="9">
    <source>
        <dbReference type="EMBL" id="OJJ96512.1"/>
    </source>
</evidence>
<name>A0A1L9WK32_ASPA1</name>
<dbReference type="InterPro" id="IPR012677">
    <property type="entry name" value="Nucleotide-bd_a/b_plait_sf"/>
</dbReference>
<dbReference type="GeneID" id="30979634"/>
<dbReference type="FunFam" id="1.20.1390.10:FF:000007">
    <property type="entry name" value="CCCH zinc finger and RRM domain protein"/>
    <property type="match status" value="1"/>
</dbReference>
<feature type="compositionally biased region" description="Basic and acidic residues" evidence="6">
    <location>
        <begin position="464"/>
        <end position="513"/>
    </location>
</feature>
<keyword evidence="5" id="KW-0863">Zinc-finger</keyword>
<dbReference type="RefSeq" id="XP_020052852.1">
    <property type="nucleotide sequence ID" value="XM_020205820.1"/>
</dbReference>
<dbReference type="InterPro" id="IPR045137">
    <property type="entry name" value="RBM26/27"/>
</dbReference>
<feature type="zinc finger region" description="C3H1-type" evidence="5">
    <location>
        <begin position="269"/>
        <end position="297"/>
    </location>
</feature>
<keyword evidence="5" id="KW-0479">Metal-binding</keyword>
<keyword evidence="10" id="KW-1185">Reference proteome</keyword>
<keyword evidence="2 4" id="KW-0694">RNA-binding</keyword>
<feature type="compositionally biased region" description="Basic and acidic residues" evidence="6">
    <location>
        <begin position="317"/>
        <end position="340"/>
    </location>
</feature>
<dbReference type="Gene3D" id="3.30.70.330">
    <property type="match status" value="1"/>
</dbReference>
<dbReference type="Pfam" id="PF01480">
    <property type="entry name" value="PWI"/>
    <property type="match status" value="1"/>
</dbReference>
<dbReference type="STRING" id="690307.A0A1L9WK32"/>
<keyword evidence="5" id="KW-0862">Zinc</keyword>
<evidence type="ECO:0000256" key="4">
    <source>
        <dbReference type="PROSITE-ProRule" id="PRU00176"/>
    </source>
</evidence>
<dbReference type="VEuPathDB" id="FungiDB:ASPACDRAFT_81213"/>
<dbReference type="GO" id="GO:0003723">
    <property type="term" value="F:RNA binding"/>
    <property type="evidence" value="ECO:0007669"/>
    <property type="project" value="UniProtKB-UniRule"/>
</dbReference>
<comment type="function">
    <text evidence="3">May be involved in the turnover of nuclear polyadenylated (pA+) RNA.</text>
</comment>
<dbReference type="InterPro" id="IPR000571">
    <property type="entry name" value="Znf_CCCH"/>
</dbReference>
<evidence type="ECO:0000313" key="10">
    <source>
        <dbReference type="Proteomes" id="UP000184546"/>
    </source>
</evidence>
<organism evidence="9 10">
    <name type="scientific">Aspergillus aculeatus (strain ATCC 16872 / CBS 172.66 / WB 5094)</name>
    <dbReference type="NCBI Taxonomy" id="690307"/>
    <lineage>
        <taxon>Eukaryota</taxon>
        <taxon>Fungi</taxon>
        <taxon>Dikarya</taxon>
        <taxon>Ascomycota</taxon>
        <taxon>Pezizomycotina</taxon>
        <taxon>Eurotiomycetes</taxon>
        <taxon>Eurotiomycetidae</taxon>
        <taxon>Eurotiales</taxon>
        <taxon>Aspergillaceae</taxon>
        <taxon>Aspergillus</taxon>
        <taxon>Aspergillus subgen. Circumdati</taxon>
    </lineage>
</organism>
<dbReference type="CDD" id="cd12257">
    <property type="entry name" value="RRM1_RBM26_like"/>
    <property type="match status" value="1"/>
</dbReference>
<proteinExistence type="predicted"/>
<dbReference type="OMA" id="ITYDSHA"/>
<dbReference type="PANTHER" id="PTHR14398">
    <property type="entry name" value="RNA RECOGNITION RRM/RNP DOMAIN"/>
    <property type="match status" value="1"/>
</dbReference>
<dbReference type="SUPFAM" id="SSF101233">
    <property type="entry name" value="PWI domain"/>
    <property type="match status" value="1"/>
</dbReference>
<accession>A0A1L9WK32</accession>
<evidence type="ECO:0008006" key="11">
    <source>
        <dbReference type="Google" id="ProtNLM"/>
    </source>
</evidence>
<evidence type="ECO:0000256" key="6">
    <source>
        <dbReference type="SAM" id="MobiDB-lite"/>
    </source>
</evidence>
<dbReference type="GO" id="GO:0006397">
    <property type="term" value="P:mRNA processing"/>
    <property type="evidence" value="ECO:0007669"/>
    <property type="project" value="UniProtKB-KW"/>
</dbReference>
<feature type="domain" description="RRM" evidence="7">
    <location>
        <begin position="365"/>
        <end position="437"/>
    </location>
</feature>
<dbReference type="InterPro" id="IPR000504">
    <property type="entry name" value="RRM_dom"/>
</dbReference>
<evidence type="ECO:0000256" key="2">
    <source>
        <dbReference type="ARBA" id="ARBA00022884"/>
    </source>
</evidence>
<reference evidence="10" key="1">
    <citation type="journal article" date="2017" name="Genome Biol.">
        <title>Comparative genomics reveals high biological diversity and specific adaptations in the industrially and medically important fungal genus Aspergillus.</title>
        <authorList>
            <person name="de Vries R.P."/>
            <person name="Riley R."/>
            <person name="Wiebenga A."/>
            <person name="Aguilar-Osorio G."/>
            <person name="Amillis S."/>
            <person name="Uchima C.A."/>
            <person name="Anderluh G."/>
            <person name="Asadollahi M."/>
            <person name="Askin M."/>
            <person name="Barry K."/>
            <person name="Battaglia E."/>
            <person name="Bayram O."/>
            <person name="Benocci T."/>
            <person name="Braus-Stromeyer S.A."/>
            <person name="Caldana C."/>
            <person name="Canovas D."/>
            <person name="Cerqueira G.C."/>
            <person name="Chen F."/>
            <person name="Chen W."/>
            <person name="Choi C."/>
            <person name="Clum A."/>
            <person name="Dos Santos R.A."/>
            <person name="Damasio A.R."/>
            <person name="Diallinas G."/>
            <person name="Emri T."/>
            <person name="Fekete E."/>
            <person name="Flipphi M."/>
            <person name="Freyberg S."/>
            <person name="Gallo A."/>
            <person name="Gournas C."/>
            <person name="Habgood R."/>
            <person name="Hainaut M."/>
            <person name="Harispe M.L."/>
            <person name="Henrissat B."/>
            <person name="Hilden K.S."/>
            <person name="Hope R."/>
            <person name="Hossain A."/>
            <person name="Karabika E."/>
            <person name="Karaffa L."/>
            <person name="Karanyi Z."/>
            <person name="Krasevec N."/>
            <person name="Kuo A."/>
            <person name="Kusch H."/>
            <person name="LaButti K."/>
            <person name="Lagendijk E.L."/>
            <person name="Lapidus A."/>
            <person name="Levasseur A."/>
            <person name="Lindquist E."/>
            <person name="Lipzen A."/>
            <person name="Logrieco A.F."/>
            <person name="MacCabe A."/>
            <person name="Maekelae M.R."/>
            <person name="Malavazi I."/>
            <person name="Melin P."/>
            <person name="Meyer V."/>
            <person name="Mielnichuk N."/>
            <person name="Miskei M."/>
            <person name="Molnar A.P."/>
            <person name="Mule G."/>
            <person name="Ngan C.Y."/>
            <person name="Orejas M."/>
            <person name="Orosz E."/>
            <person name="Ouedraogo J.P."/>
            <person name="Overkamp K.M."/>
            <person name="Park H.-S."/>
            <person name="Perrone G."/>
            <person name="Piumi F."/>
            <person name="Punt P.J."/>
            <person name="Ram A.F."/>
            <person name="Ramon A."/>
            <person name="Rauscher S."/>
            <person name="Record E."/>
            <person name="Riano-Pachon D.M."/>
            <person name="Robert V."/>
            <person name="Roehrig J."/>
            <person name="Ruller R."/>
            <person name="Salamov A."/>
            <person name="Salih N.S."/>
            <person name="Samson R.A."/>
            <person name="Sandor E."/>
            <person name="Sanguinetti M."/>
            <person name="Schuetze T."/>
            <person name="Sepcic K."/>
            <person name="Shelest E."/>
            <person name="Sherlock G."/>
            <person name="Sophianopoulou V."/>
            <person name="Squina F.M."/>
            <person name="Sun H."/>
            <person name="Susca A."/>
            <person name="Todd R.B."/>
            <person name="Tsang A."/>
            <person name="Unkles S.E."/>
            <person name="van de Wiele N."/>
            <person name="van Rossen-Uffink D."/>
            <person name="Oliveira J.V."/>
            <person name="Vesth T.C."/>
            <person name="Visser J."/>
            <person name="Yu J.-H."/>
            <person name="Zhou M."/>
            <person name="Andersen M.R."/>
            <person name="Archer D.B."/>
            <person name="Baker S.E."/>
            <person name="Benoit I."/>
            <person name="Brakhage A.A."/>
            <person name="Braus G.H."/>
            <person name="Fischer R."/>
            <person name="Frisvad J.C."/>
            <person name="Goldman G.H."/>
            <person name="Houbraken J."/>
            <person name="Oakley B."/>
            <person name="Pocsi I."/>
            <person name="Scazzocchio C."/>
            <person name="Seiboth B."/>
            <person name="vanKuyk P.A."/>
            <person name="Wortman J."/>
            <person name="Dyer P.S."/>
            <person name="Grigoriev I.V."/>
        </authorList>
    </citation>
    <scope>NUCLEOTIDE SEQUENCE [LARGE SCALE GENOMIC DNA]</scope>
    <source>
        <strain evidence="10">ATCC 16872 / CBS 172.66 / WB 5094</strain>
    </source>
</reference>
<dbReference type="FunFam" id="3.30.70.330:FF:000647">
    <property type="entry name" value="CCCH zinc finger and RRM domain protein"/>
    <property type="match status" value="1"/>
</dbReference>
<feature type="region of interest" description="Disordered" evidence="6">
    <location>
        <begin position="712"/>
        <end position="781"/>
    </location>
</feature>